<accession>A0A0E3PII6</accession>
<reference evidence="2 3" key="1">
    <citation type="submission" date="2014-07" db="EMBL/GenBank/DDBJ databases">
        <title>Methanogenic archaea and the global carbon cycle.</title>
        <authorList>
            <person name="Henriksen J.R."/>
            <person name="Luke J."/>
            <person name="Reinhart S."/>
            <person name="Benedict M.N."/>
            <person name="Youngblut N.D."/>
            <person name="Metcalf M.E."/>
            <person name="Whitaker R.J."/>
            <person name="Metcalf W.W."/>
        </authorList>
    </citation>
    <scope>NUCLEOTIDE SEQUENCE [LARGE SCALE GENOMIC DNA]</scope>
    <source>
        <strain evidence="2 3">C2J</strain>
    </source>
</reference>
<sequence length="185" mass="21626">MYVCEGKDSSTLTRFNKDLINHGGKPTMIRSISCDMSPAFINGISSEFPDAKITFDKFHVMKMMNEAVDEVRKQEQSTIKELKNSKYLWLKNEGNLSEKQKERFLALKNQKLKTVRAYNVRLSLQEFWDSKNRKEATQYLKKWYFWATHSRLTPITEAANTVKKHWDGILNYFDSKITNGILEGN</sequence>
<evidence type="ECO:0000259" key="1">
    <source>
        <dbReference type="Pfam" id="PF01610"/>
    </source>
</evidence>
<dbReference type="PANTHER" id="PTHR33498:SF1">
    <property type="entry name" value="TRANSPOSASE FOR INSERTION SEQUENCE ELEMENT IS1557"/>
    <property type="match status" value="1"/>
</dbReference>
<dbReference type="InterPro" id="IPR002560">
    <property type="entry name" value="Transposase_DDE"/>
</dbReference>
<dbReference type="InterPro" id="IPR047951">
    <property type="entry name" value="Transpos_ISL3"/>
</dbReference>
<evidence type="ECO:0000313" key="2">
    <source>
        <dbReference type="EMBL" id="AKB34714.1"/>
    </source>
</evidence>
<dbReference type="HOGENOM" id="CLU_041900_10_1_2"/>
<evidence type="ECO:0000313" key="3">
    <source>
        <dbReference type="Proteomes" id="UP000033123"/>
    </source>
</evidence>
<feature type="domain" description="Transposase IS204/IS1001/IS1096/IS1165 DDE" evidence="1">
    <location>
        <begin position="2"/>
        <end position="184"/>
    </location>
</feature>
<dbReference type="AlphaFoldDB" id="A0A0E3PII6"/>
<name>A0A0E3PII6_9EURY</name>
<organism evidence="2 3">
    <name type="scientific">Methanosarcina siciliae C2J</name>
    <dbReference type="NCBI Taxonomy" id="1434118"/>
    <lineage>
        <taxon>Archaea</taxon>
        <taxon>Methanobacteriati</taxon>
        <taxon>Methanobacteriota</taxon>
        <taxon>Stenosarchaea group</taxon>
        <taxon>Methanomicrobia</taxon>
        <taxon>Methanosarcinales</taxon>
        <taxon>Methanosarcinaceae</taxon>
        <taxon>Methanosarcina</taxon>
    </lineage>
</organism>
<dbReference type="KEGG" id="msj:MSSAC_0124"/>
<dbReference type="Pfam" id="PF01610">
    <property type="entry name" value="DDE_Tnp_ISL3"/>
    <property type="match status" value="1"/>
</dbReference>
<proteinExistence type="predicted"/>
<dbReference type="EMBL" id="CP009508">
    <property type="protein sequence ID" value="AKB34714.1"/>
    <property type="molecule type" value="Genomic_DNA"/>
</dbReference>
<dbReference type="PANTHER" id="PTHR33498">
    <property type="entry name" value="TRANSPOSASE FOR INSERTION SEQUENCE ELEMENT IS1557"/>
    <property type="match status" value="1"/>
</dbReference>
<dbReference type="Proteomes" id="UP000033123">
    <property type="component" value="Chromosome"/>
</dbReference>
<protein>
    <submittedName>
        <fullName evidence="2">Mobile element protein</fullName>
    </submittedName>
</protein>
<dbReference type="PATRIC" id="fig|1434118.4.peg.168"/>
<gene>
    <name evidence="2" type="ORF">MSSAC_0124</name>
</gene>